<dbReference type="InterPro" id="IPR027417">
    <property type="entry name" value="P-loop_NTPase"/>
</dbReference>
<reference evidence="6" key="1">
    <citation type="submission" date="2020-09" db="EMBL/GenBank/DDBJ databases">
        <title>A novel bacterium of genus Paenibacillus, isolated from South China Sea.</title>
        <authorList>
            <person name="Huang H."/>
            <person name="Mo K."/>
            <person name="Hu Y."/>
        </authorList>
    </citation>
    <scope>NUCLEOTIDE SEQUENCE</scope>
    <source>
        <strain evidence="6">IB182496</strain>
    </source>
</reference>
<dbReference type="CDD" id="cd03230">
    <property type="entry name" value="ABC_DR_subfamily_A"/>
    <property type="match status" value="1"/>
</dbReference>
<dbReference type="InterPro" id="IPR017871">
    <property type="entry name" value="ABC_transporter-like_CS"/>
</dbReference>
<evidence type="ECO:0000256" key="3">
    <source>
        <dbReference type="ARBA" id="ARBA00022741"/>
    </source>
</evidence>
<dbReference type="PROSITE" id="PS00211">
    <property type="entry name" value="ABC_TRANSPORTER_1"/>
    <property type="match status" value="1"/>
</dbReference>
<dbReference type="Pfam" id="PF00005">
    <property type="entry name" value="ABC_tran"/>
    <property type="match status" value="1"/>
</dbReference>
<keyword evidence="7" id="KW-1185">Reference proteome</keyword>
<dbReference type="SMART" id="SM00382">
    <property type="entry name" value="AAA"/>
    <property type="match status" value="1"/>
</dbReference>
<keyword evidence="3" id="KW-0547">Nucleotide-binding</keyword>
<dbReference type="InterPro" id="IPR003593">
    <property type="entry name" value="AAA+_ATPase"/>
</dbReference>
<proteinExistence type="inferred from homology"/>
<dbReference type="PANTHER" id="PTHR43335">
    <property type="entry name" value="ABC TRANSPORTER, ATP-BINDING PROTEIN"/>
    <property type="match status" value="1"/>
</dbReference>
<dbReference type="InterPro" id="IPR003439">
    <property type="entry name" value="ABC_transporter-like_ATP-bd"/>
</dbReference>
<comment type="caution">
    <text evidence="6">The sequence shown here is derived from an EMBL/GenBank/DDBJ whole genome shotgun (WGS) entry which is preliminary data.</text>
</comment>
<evidence type="ECO:0000313" key="6">
    <source>
        <dbReference type="EMBL" id="MBD2847693.1"/>
    </source>
</evidence>
<evidence type="ECO:0000256" key="4">
    <source>
        <dbReference type="ARBA" id="ARBA00022840"/>
    </source>
</evidence>
<name>A0A927BVN8_9BACL</name>
<dbReference type="EMBL" id="JACXIZ010000044">
    <property type="protein sequence ID" value="MBD2847693.1"/>
    <property type="molecule type" value="Genomic_DNA"/>
</dbReference>
<keyword evidence="2" id="KW-0813">Transport</keyword>
<comment type="similarity">
    <text evidence="1">Belongs to the ABC transporter superfamily.</text>
</comment>
<dbReference type="SUPFAM" id="SSF52540">
    <property type="entry name" value="P-loop containing nucleoside triphosphate hydrolases"/>
    <property type="match status" value="1"/>
</dbReference>
<keyword evidence="4 6" id="KW-0067">ATP-binding</keyword>
<evidence type="ECO:0000313" key="7">
    <source>
        <dbReference type="Proteomes" id="UP000621560"/>
    </source>
</evidence>
<dbReference type="PROSITE" id="PS50893">
    <property type="entry name" value="ABC_TRANSPORTER_2"/>
    <property type="match status" value="1"/>
</dbReference>
<dbReference type="Proteomes" id="UP000621560">
    <property type="component" value="Unassembled WGS sequence"/>
</dbReference>
<evidence type="ECO:0000259" key="5">
    <source>
        <dbReference type="PROSITE" id="PS50893"/>
    </source>
</evidence>
<dbReference type="GO" id="GO:0005524">
    <property type="term" value="F:ATP binding"/>
    <property type="evidence" value="ECO:0007669"/>
    <property type="project" value="UniProtKB-KW"/>
</dbReference>
<dbReference type="Gene3D" id="3.40.50.300">
    <property type="entry name" value="P-loop containing nucleotide triphosphate hydrolases"/>
    <property type="match status" value="1"/>
</dbReference>
<dbReference type="AlphaFoldDB" id="A0A927BVN8"/>
<accession>A0A927BVN8</accession>
<sequence length="239" mass="25788">MADMLLRIADVTKRIGRQTIIGGLDLEAGRGQVIALCGGNGAGKSTILRMIAGILHPTSGTISIDGLAWAKQRRRYAAQVGYMPDDYRFGAGLTALETMTFWAKLKGLPRGRAEEALREVGLGETGRKPVSSFSKGMRQRVMLAQALLAHPPLLLMDEPTNGLDPYWLSTFGELVQRAAARGQTVFFSTHQLQLAERLAGRIVFLEGGEIRYDGSGEQIRAGLGADGAEAAFADLLFNI</sequence>
<feature type="domain" description="ABC transporter" evidence="5">
    <location>
        <begin position="6"/>
        <end position="232"/>
    </location>
</feature>
<gene>
    <name evidence="6" type="ORF">IDH44_21080</name>
</gene>
<evidence type="ECO:0000256" key="2">
    <source>
        <dbReference type="ARBA" id="ARBA00022448"/>
    </source>
</evidence>
<protein>
    <submittedName>
        <fullName evidence="6">ABC transporter ATP-binding protein</fullName>
    </submittedName>
</protein>
<evidence type="ECO:0000256" key="1">
    <source>
        <dbReference type="ARBA" id="ARBA00005417"/>
    </source>
</evidence>
<dbReference type="GO" id="GO:0016887">
    <property type="term" value="F:ATP hydrolysis activity"/>
    <property type="evidence" value="ECO:0007669"/>
    <property type="project" value="InterPro"/>
</dbReference>
<organism evidence="6 7">
    <name type="scientific">Paenibacillus sabuli</name>
    <dbReference type="NCBI Taxonomy" id="2772509"/>
    <lineage>
        <taxon>Bacteria</taxon>
        <taxon>Bacillati</taxon>
        <taxon>Bacillota</taxon>
        <taxon>Bacilli</taxon>
        <taxon>Bacillales</taxon>
        <taxon>Paenibacillaceae</taxon>
        <taxon>Paenibacillus</taxon>
    </lineage>
</organism>